<accession>A0ACB9IKF9</accession>
<gene>
    <name evidence="1" type="ORF">L1987_23497</name>
</gene>
<reference evidence="2" key="1">
    <citation type="journal article" date="2022" name="Mol. Ecol. Resour.">
        <title>The genomes of chicory, endive, great burdock and yacon provide insights into Asteraceae palaeo-polyploidization history and plant inulin production.</title>
        <authorList>
            <person name="Fan W."/>
            <person name="Wang S."/>
            <person name="Wang H."/>
            <person name="Wang A."/>
            <person name="Jiang F."/>
            <person name="Liu H."/>
            <person name="Zhao H."/>
            <person name="Xu D."/>
            <person name="Zhang Y."/>
        </authorList>
    </citation>
    <scope>NUCLEOTIDE SEQUENCE [LARGE SCALE GENOMIC DNA]</scope>
    <source>
        <strain evidence="2">cv. Yunnan</strain>
    </source>
</reference>
<protein>
    <submittedName>
        <fullName evidence="1">Uncharacterized protein</fullName>
    </submittedName>
</protein>
<evidence type="ECO:0000313" key="2">
    <source>
        <dbReference type="Proteomes" id="UP001056120"/>
    </source>
</evidence>
<sequence length="198" mass="23119">MKFQGQKLLTCICTQDDDLIWFANLFTCELFLKVRMSRAWFSCATQHQFVVSGVDFSMKDQSYWKIHHGIIIMVLSFWGRIFNWPRFILLIVYFELCIWLVMQWGLGALHFEVEIDNILYLVGNAIVLVLYTLQLVMTDLDAPSRSDPYLREHLHWYLIVKISEAISPPLDAEIKAEVKSDDASIVLKPKQELLPNHP</sequence>
<dbReference type="EMBL" id="CM042025">
    <property type="protein sequence ID" value="KAI3807567.1"/>
    <property type="molecule type" value="Genomic_DNA"/>
</dbReference>
<comment type="caution">
    <text evidence="1">The sequence shown here is derived from an EMBL/GenBank/DDBJ whole genome shotgun (WGS) entry which is preliminary data.</text>
</comment>
<keyword evidence="2" id="KW-1185">Reference proteome</keyword>
<proteinExistence type="predicted"/>
<name>A0ACB9IKF9_9ASTR</name>
<dbReference type="Proteomes" id="UP001056120">
    <property type="component" value="Linkage Group LG08"/>
</dbReference>
<reference evidence="1 2" key="2">
    <citation type="journal article" date="2022" name="Mol. Ecol. Resour.">
        <title>The genomes of chicory, endive, great burdock and yacon provide insights into Asteraceae paleo-polyploidization history and plant inulin production.</title>
        <authorList>
            <person name="Fan W."/>
            <person name="Wang S."/>
            <person name="Wang H."/>
            <person name="Wang A."/>
            <person name="Jiang F."/>
            <person name="Liu H."/>
            <person name="Zhao H."/>
            <person name="Xu D."/>
            <person name="Zhang Y."/>
        </authorList>
    </citation>
    <scope>NUCLEOTIDE SEQUENCE [LARGE SCALE GENOMIC DNA]</scope>
    <source>
        <strain evidence="2">cv. Yunnan</strain>
        <tissue evidence="1">Leaves</tissue>
    </source>
</reference>
<evidence type="ECO:0000313" key="1">
    <source>
        <dbReference type="EMBL" id="KAI3807567.1"/>
    </source>
</evidence>
<organism evidence="1 2">
    <name type="scientific">Smallanthus sonchifolius</name>
    <dbReference type="NCBI Taxonomy" id="185202"/>
    <lineage>
        <taxon>Eukaryota</taxon>
        <taxon>Viridiplantae</taxon>
        <taxon>Streptophyta</taxon>
        <taxon>Embryophyta</taxon>
        <taxon>Tracheophyta</taxon>
        <taxon>Spermatophyta</taxon>
        <taxon>Magnoliopsida</taxon>
        <taxon>eudicotyledons</taxon>
        <taxon>Gunneridae</taxon>
        <taxon>Pentapetalae</taxon>
        <taxon>asterids</taxon>
        <taxon>campanulids</taxon>
        <taxon>Asterales</taxon>
        <taxon>Asteraceae</taxon>
        <taxon>Asteroideae</taxon>
        <taxon>Heliantheae alliance</taxon>
        <taxon>Millerieae</taxon>
        <taxon>Smallanthus</taxon>
    </lineage>
</organism>